<protein>
    <recommendedName>
        <fullName evidence="3">Pif-6</fullName>
    </recommendedName>
</protein>
<evidence type="ECO:0008006" key="3">
    <source>
        <dbReference type="Google" id="ProtNLM"/>
    </source>
</evidence>
<dbReference type="RefSeq" id="YP_004376306.1">
    <property type="nucleotide sequence ID" value="NC_015398.1"/>
</dbReference>
<sequence>MGVSDGLLDILQKYDWQIVDNQLLEIVPHERENAWKDLLILTLSLTPRKYRKELRSGLLAHFDYKQPIFYDLDRHKLGLANESVLRALNPPSEPIFASTLIPPVRVVSSFIFIMLSLLLVEGMTHL</sequence>
<evidence type="ECO:0000313" key="1">
    <source>
        <dbReference type="EMBL" id="AEB00386.1"/>
    </source>
</evidence>
<dbReference type="Proteomes" id="UP000203549">
    <property type="component" value="Segment"/>
</dbReference>
<accession>F4ZKX5</accession>
<dbReference type="GeneID" id="10722979"/>
<reference evidence="1 2" key="1">
    <citation type="journal article" date="2011" name="Arch. Virol.">
        <title>Genomic sequencing and analysis of Clostera anachoreta granulovirus.</title>
        <authorList>
            <person name="Liang Z."/>
            <person name="Zhang X."/>
            <person name="Yin X."/>
            <person name="Cao S."/>
            <person name="Xu F."/>
        </authorList>
    </citation>
    <scope>NUCLEOTIDE SEQUENCE [LARGE SCALE GENOMIC DNA]</scope>
    <source>
        <strain evidence="1">ClanGV-HBHN</strain>
    </source>
</reference>
<dbReference type="Pfam" id="PF05341">
    <property type="entry name" value="PIF6"/>
    <property type="match status" value="1"/>
</dbReference>
<evidence type="ECO:0000313" key="2">
    <source>
        <dbReference type="Proteomes" id="UP000203549"/>
    </source>
</evidence>
<dbReference type="OrthoDB" id="18095at10239"/>
<dbReference type="EMBL" id="HQ116624">
    <property type="protein sequence ID" value="AEB00386.1"/>
    <property type="molecule type" value="Genomic_DNA"/>
</dbReference>
<organism evidence="1 2">
    <name type="scientific">Clostera anachoreta granulovirus</name>
    <dbReference type="NCBI Taxonomy" id="283675"/>
    <lineage>
        <taxon>Viruses</taxon>
        <taxon>Viruses incertae sedis</taxon>
        <taxon>Naldaviricetes</taxon>
        <taxon>Lefavirales</taxon>
        <taxon>Baculoviridae</taxon>
        <taxon>Betabaculovirus</taxon>
        <taxon>Betabaculovirus clanachoretae</taxon>
    </lineage>
</organism>
<dbReference type="KEGG" id="vg:10722979"/>
<keyword evidence="2" id="KW-1185">Reference proteome</keyword>
<proteinExistence type="predicted"/>
<dbReference type="InterPro" id="IPR008005">
    <property type="entry name" value="PIF6"/>
</dbReference>
<name>F4ZKX5_9BBAC</name>